<feature type="transmembrane region" description="Helical" evidence="2">
    <location>
        <begin position="448"/>
        <end position="472"/>
    </location>
</feature>
<keyword evidence="5" id="KW-1185">Reference proteome</keyword>
<accession>A0A895XSI2</accession>
<feature type="chain" id="PRO_5034113101" description="MFS transporter" evidence="3">
    <location>
        <begin position="26"/>
        <end position="607"/>
    </location>
</feature>
<keyword evidence="2" id="KW-0812">Transmembrane</keyword>
<evidence type="ECO:0000256" key="2">
    <source>
        <dbReference type="SAM" id="Phobius"/>
    </source>
</evidence>
<keyword evidence="3" id="KW-0732">Signal</keyword>
<gene>
    <name evidence="4" type="ORF">JQS30_00745</name>
</gene>
<feature type="transmembrane region" description="Helical" evidence="2">
    <location>
        <begin position="165"/>
        <end position="183"/>
    </location>
</feature>
<protein>
    <recommendedName>
        <fullName evidence="6">MFS transporter</fullName>
    </recommendedName>
</protein>
<dbReference type="AlphaFoldDB" id="A0A895XSI2"/>
<feature type="region of interest" description="Disordered" evidence="1">
    <location>
        <begin position="518"/>
        <end position="607"/>
    </location>
</feature>
<feature type="signal peptide" evidence="3">
    <location>
        <begin position="1"/>
        <end position="25"/>
    </location>
</feature>
<evidence type="ECO:0008006" key="6">
    <source>
        <dbReference type="Google" id="ProtNLM"/>
    </source>
</evidence>
<evidence type="ECO:0000313" key="4">
    <source>
        <dbReference type="EMBL" id="QSB05506.1"/>
    </source>
</evidence>
<name>A0A895XSI2_9ACTN</name>
<reference evidence="4" key="1">
    <citation type="submission" date="2021-02" db="EMBL/GenBank/DDBJ databases">
        <title>Natronoglycomyces albus gen. nov., sp. nov, a haloalkaliphilic actinobacterium from a soda solonchak soil.</title>
        <authorList>
            <person name="Sorokin D.Y."/>
            <person name="Khijniak T.V."/>
            <person name="Zakharycheva A.P."/>
            <person name="Boueva O.V."/>
            <person name="Ariskina E.V."/>
            <person name="Hahnke R.L."/>
            <person name="Bunk B."/>
            <person name="Sproer C."/>
            <person name="Schumann P."/>
            <person name="Evtushenko L.I."/>
            <person name="Kublanov I.V."/>
        </authorList>
    </citation>
    <scope>NUCLEOTIDE SEQUENCE</scope>
    <source>
        <strain evidence="4">DSM 106290</strain>
    </source>
</reference>
<feature type="compositionally biased region" description="Polar residues" evidence="1">
    <location>
        <begin position="587"/>
        <end position="596"/>
    </location>
</feature>
<dbReference type="RefSeq" id="WP_213171514.1">
    <property type="nucleotide sequence ID" value="NZ_CP070496.1"/>
</dbReference>
<organism evidence="4 5">
    <name type="scientific">Natronoglycomyces albus</name>
    <dbReference type="NCBI Taxonomy" id="2811108"/>
    <lineage>
        <taxon>Bacteria</taxon>
        <taxon>Bacillati</taxon>
        <taxon>Actinomycetota</taxon>
        <taxon>Actinomycetes</taxon>
        <taxon>Glycomycetales</taxon>
        <taxon>Glycomycetaceae</taxon>
        <taxon>Natronoglycomyces</taxon>
    </lineage>
</organism>
<dbReference type="Proteomes" id="UP000662939">
    <property type="component" value="Chromosome"/>
</dbReference>
<evidence type="ECO:0000256" key="1">
    <source>
        <dbReference type="SAM" id="MobiDB-lite"/>
    </source>
</evidence>
<feature type="transmembrane region" description="Helical" evidence="2">
    <location>
        <begin position="190"/>
        <end position="211"/>
    </location>
</feature>
<keyword evidence="2" id="KW-0472">Membrane</keyword>
<feature type="compositionally biased region" description="Basic and acidic residues" evidence="1">
    <location>
        <begin position="524"/>
        <end position="560"/>
    </location>
</feature>
<keyword evidence="2" id="KW-1133">Transmembrane helix</keyword>
<feature type="compositionally biased region" description="Basic and acidic residues" evidence="1">
    <location>
        <begin position="571"/>
        <end position="580"/>
    </location>
</feature>
<evidence type="ECO:0000313" key="5">
    <source>
        <dbReference type="Proteomes" id="UP000662939"/>
    </source>
</evidence>
<feature type="transmembrane region" description="Helical" evidence="2">
    <location>
        <begin position="484"/>
        <end position="501"/>
    </location>
</feature>
<dbReference type="EMBL" id="CP070496">
    <property type="protein sequence ID" value="QSB05506.1"/>
    <property type="molecule type" value="Genomic_DNA"/>
</dbReference>
<feature type="transmembrane region" description="Helical" evidence="2">
    <location>
        <begin position="403"/>
        <end position="436"/>
    </location>
</feature>
<sequence length="607" mass="65609">MASRAALVLLAALAALVVAPTSAGAQSEGCTDYEWHHNFEDCLDELPTAAEEPCKVTPVPSSPDSGMAGWFADTTGPNTDEGLGYYTRYGYAGYQLPTYGQDCFGQVMPDGASAANALANLEFNISTAVIGATNSMRQAAWEPESLWGWSHEFMETGSRVVFDQVFSVFGAVTIGVVGLYLLWRSRQADMSVAVTTAGWAVLILVLVTAVARWPVESAGWADRGLTAGLNISQNLIADPAADGCINLPGATQREYDEVKDDNPHRCIDTRSTSVKASDMAVGDILHSSWTRAVLGQSPQVTYRMDGSDPEEDDNGNPVVRSSNIAYKYGPALYDAQALTWAEAARAQSDPQVRASIIEGKQQQWRDVAAAIEREDPEAYEHLTGARGWERTGTGMLSLLTSLFFALFDLTASILIILGFMIVRFAVIALPIIGTIALLRPANAGFKRLVNAVIAAIINVIVFAVAAVLYLFAANRILGANLPDWLQVVLIGLMGVAAWMLLRPYRRLTTLRGGSSAADSLLGRTADKRSSEKQVEVERRREISRSRRDSRPESQPDREATPGRQPGQRETTAAREAKSTDKGATSPAMASSTTNSPKVPIYRPSQRK</sequence>
<proteinExistence type="predicted"/>
<dbReference type="KEGG" id="nav:JQS30_00745"/>
<evidence type="ECO:0000256" key="3">
    <source>
        <dbReference type="SAM" id="SignalP"/>
    </source>
</evidence>